<accession>A0ABY4XLA8</accession>
<protein>
    <submittedName>
        <fullName evidence="1">Uncharacterized protein</fullName>
    </submittedName>
</protein>
<dbReference type="EMBL" id="CP098805">
    <property type="protein sequence ID" value="USJ31225.1"/>
    <property type="molecule type" value="Genomic_DNA"/>
</dbReference>
<reference evidence="1" key="1">
    <citation type="submission" date="2022-06" db="EMBL/GenBank/DDBJ databases">
        <title>Novel species in genus Dyadobacter.</title>
        <authorList>
            <person name="Ma C."/>
        </authorList>
    </citation>
    <scope>NUCLEOTIDE SEQUENCE</scope>
    <source>
        <strain evidence="1">CY22</strain>
    </source>
</reference>
<dbReference type="RefSeq" id="WP_235164287.1">
    <property type="nucleotide sequence ID" value="NZ_CP098805.1"/>
</dbReference>
<name>A0ABY4XLA8_9BACT</name>
<dbReference type="Proteomes" id="UP001055420">
    <property type="component" value="Chromosome"/>
</dbReference>
<sequence length="202" mass="22995">MLRAVYLSSDRISISLHAQGKYTLDDKMYICQTMAELTDKHLSRGQTVLMMRRLPTEKRMDHLLSKGKVGSNEMIALAEKIAQMHRDAPVVYQPFDLLAQMATFNDIAGIRPFILKHSSANIQNQTSEKYDKGELMRWLGESVCFPTNLLPSQHLRWLPIDDKSAKLEFAYNNLSVSFTVIFDAHHQIAELRFPGAGRRDGA</sequence>
<keyword evidence="2" id="KW-1185">Reference proteome</keyword>
<gene>
    <name evidence="1" type="ORF">NFI80_00500</name>
</gene>
<dbReference type="Pfam" id="PF20181">
    <property type="entry name" value="DUF6544"/>
    <property type="match status" value="1"/>
</dbReference>
<evidence type="ECO:0000313" key="2">
    <source>
        <dbReference type="Proteomes" id="UP001055420"/>
    </source>
</evidence>
<proteinExistence type="predicted"/>
<dbReference type="InterPro" id="IPR046674">
    <property type="entry name" value="DUF6544"/>
</dbReference>
<organism evidence="1 2">
    <name type="scientific">Dyadobacter chenhuakuii</name>
    <dbReference type="NCBI Taxonomy" id="2909339"/>
    <lineage>
        <taxon>Bacteria</taxon>
        <taxon>Pseudomonadati</taxon>
        <taxon>Bacteroidota</taxon>
        <taxon>Cytophagia</taxon>
        <taxon>Cytophagales</taxon>
        <taxon>Spirosomataceae</taxon>
        <taxon>Dyadobacter</taxon>
    </lineage>
</organism>
<evidence type="ECO:0000313" key="1">
    <source>
        <dbReference type="EMBL" id="USJ31225.1"/>
    </source>
</evidence>